<dbReference type="PANTHER" id="PTHR42980:SF1">
    <property type="entry name" value="2-OXOISOVALERATE DEHYDROGENASE SUBUNIT BETA, MITOCHONDRIAL"/>
    <property type="match status" value="1"/>
</dbReference>
<accession>A0A5C6S1T1</accession>
<sequence>MKATANSPGSATAPTAQEALHDYYICCLSRQVSIAIRREVLTGKAKFGVSDDGKELFQVAMAKTFRKGDFRSDYYRGHTLLLALGLCTPEDLFAQLYADADNDPFSGGRQMNNHHATPLIDGKGGWLDHTIRYNLSSDISTTGGQMARGIGLAMASKKYREMEGVNPSGFSEGGQEVVFCSIGDASTSEGAFWETVNAAGVQQVPLIITVADDGYGISVPKSYQTTKGSVSKVLSGFEAEPATNGIGIFHVPGWDYPRLCAAYAESVAAARAAHRPALVHVDELTQPQGHSTSGSHERYKSKERLAWEAEYDCNVQFRKYLLEEGLADAKSLQELEEQAQEVVKKARSKAWKRYNQPLQQVWKAMKATFASLAEEAGSSRAQAISEELNALINPVRADIVSLIRRMLFATRKLQSAYRAELMDFLGEVEQTMHGRYHTHLYSETSRSALRVPVVPPVYDESSPTLNGYEVLNRFFDQAMSRHSQLLAFGEDVGQIGDVNQGFANLQGKHGEPRIFDTGIREWTIMGYAIGMAMRGLRPIAEIQYLDYLIYGLSPLSDDLATLRYRSNNQQAAPAIIRTRGHRLEGIWHSGSPMSILLGALRGMYVLVPRNMVQAVGFYNTLLQSDDPGLIIECLNGYRLKEKLPSNLSSFTVPVGVPEVLQEGADVTLLTYGSCVRIAERACAMLAEDGISVELIDAQSLLPFDLEHRTVDSLKKTNRLAVLDEDVPGGASAYLLQKVLEEQGGYRWLDSPPVTITAKAHRPPYGTDGDYFSKPNPEDVYEVIFGLLQEAEPGRF</sequence>
<evidence type="ECO:0000313" key="8">
    <source>
        <dbReference type="Proteomes" id="UP000321580"/>
    </source>
</evidence>
<dbReference type="GO" id="GO:0009083">
    <property type="term" value="P:branched-chain amino acid catabolic process"/>
    <property type="evidence" value="ECO:0007669"/>
    <property type="project" value="TreeGrafter"/>
</dbReference>
<comment type="function">
    <text evidence="2">E1 component of the 2-oxoglutarate dehydrogenase (OGDH) complex which catalyzes the decarboxylation of 2-oxoglutarate, the first step in the conversion of 2-oxoglutarate to succinyl-CoA and CO(2).</text>
</comment>
<name>A0A5C6S1T1_9BACT</name>
<evidence type="ECO:0000256" key="5">
    <source>
        <dbReference type="ARBA" id="ARBA00023052"/>
    </source>
</evidence>
<dbReference type="InterPro" id="IPR001017">
    <property type="entry name" value="DH_E1"/>
</dbReference>
<dbReference type="Proteomes" id="UP000321580">
    <property type="component" value="Unassembled WGS sequence"/>
</dbReference>
<evidence type="ECO:0000259" key="6">
    <source>
        <dbReference type="SMART" id="SM00861"/>
    </source>
</evidence>
<evidence type="ECO:0000256" key="1">
    <source>
        <dbReference type="ARBA" id="ARBA00001964"/>
    </source>
</evidence>
<dbReference type="RefSeq" id="WP_147166040.1">
    <property type="nucleotide sequence ID" value="NZ_VOOR01000005.1"/>
</dbReference>
<dbReference type="Pfam" id="PF00676">
    <property type="entry name" value="E1_dh"/>
    <property type="match status" value="1"/>
</dbReference>
<dbReference type="InterPro" id="IPR005475">
    <property type="entry name" value="Transketolase-like_Pyr-bd"/>
</dbReference>
<dbReference type="GO" id="GO:0003863">
    <property type="term" value="F:branched-chain 2-oxo acid dehydrogenase activity"/>
    <property type="evidence" value="ECO:0007669"/>
    <property type="project" value="UniProtKB-EC"/>
</dbReference>
<dbReference type="Pfam" id="PF02779">
    <property type="entry name" value="Transket_pyr"/>
    <property type="match status" value="1"/>
</dbReference>
<comment type="cofactor">
    <cofactor evidence="1">
        <name>thiamine diphosphate</name>
        <dbReference type="ChEBI" id="CHEBI:58937"/>
    </cofactor>
</comment>
<evidence type="ECO:0000313" key="7">
    <source>
        <dbReference type="EMBL" id="TXB67919.1"/>
    </source>
</evidence>
<feature type="domain" description="Transketolase-like pyrimidine-binding" evidence="6">
    <location>
        <begin position="465"/>
        <end position="639"/>
    </location>
</feature>
<dbReference type="OrthoDB" id="9769337at2"/>
<evidence type="ECO:0000256" key="2">
    <source>
        <dbReference type="ARBA" id="ARBA00003906"/>
    </source>
</evidence>
<dbReference type="EC" id="1.2.4.4" evidence="3"/>
<keyword evidence="8" id="KW-1185">Reference proteome</keyword>
<dbReference type="GO" id="GO:0007584">
    <property type="term" value="P:response to nutrient"/>
    <property type="evidence" value="ECO:0007669"/>
    <property type="project" value="TreeGrafter"/>
</dbReference>
<dbReference type="AlphaFoldDB" id="A0A5C6S1T1"/>
<gene>
    <name evidence="7" type="ORF">FRY97_03475</name>
</gene>
<protein>
    <recommendedName>
        <fullName evidence="3">3-methyl-2-oxobutanoate dehydrogenase (2-methylpropanoyl-transferring)</fullName>
        <ecNumber evidence="3">1.2.4.4</ecNumber>
    </recommendedName>
</protein>
<dbReference type="SUPFAM" id="SSF52518">
    <property type="entry name" value="Thiamin diphosphate-binding fold (THDP-binding)"/>
    <property type="match status" value="2"/>
</dbReference>
<proteinExistence type="predicted"/>
<dbReference type="EMBL" id="VOOR01000005">
    <property type="protein sequence ID" value="TXB67919.1"/>
    <property type="molecule type" value="Genomic_DNA"/>
</dbReference>
<comment type="caution">
    <text evidence="7">The sequence shown here is derived from an EMBL/GenBank/DDBJ whole genome shotgun (WGS) entry which is preliminary data.</text>
</comment>
<keyword evidence="4" id="KW-0560">Oxidoreductase</keyword>
<dbReference type="Pfam" id="PF02780">
    <property type="entry name" value="Transketolase_C"/>
    <property type="match status" value="1"/>
</dbReference>
<keyword evidence="5" id="KW-0786">Thiamine pyrophosphate</keyword>
<dbReference type="InterPro" id="IPR033248">
    <property type="entry name" value="Transketolase_C"/>
</dbReference>
<dbReference type="PANTHER" id="PTHR42980">
    <property type="entry name" value="2-OXOISOVALERATE DEHYDROGENASE SUBUNIT BETA-RELATED"/>
    <property type="match status" value="1"/>
</dbReference>
<organism evidence="7 8">
    <name type="scientific">Phaeodactylibacter luteus</name>
    <dbReference type="NCBI Taxonomy" id="1564516"/>
    <lineage>
        <taxon>Bacteria</taxon>
        <taxon>Pseudomonadati</taxon>
        <taxon>Bacteroidota</taxon>
        <taxon>Saprospiria</taxon>
        <taxon>Saprospirales</taxon>
        <taxon>Haliscomenobacteraceae</taxon>
        <taxon>Phaeodactylibacter</taxon>
    </lineage>
</organism>
<dbReference type="SUPFAM" id="SSF52922">
    <property type="entry name" value="TK C-terminal domain-like"/>
    <property type="match status" value="1"/>
</dbReference>
<dbReference type="Gene3D" id="3.40.50.920">
    <property type="match status" value="1"/>
</dbReference>
<dbReference type="InterPro" id="IPR029061">
    <property type="entry name" value="THDP-binding"/>
</dbReference>
<dbReference type="InterPro" id="IPR009014">
    <property type="entry name" value="Transketo_C/PFOR_II"/>
</dbReference>
<dbReference type="Gene3D" id="3.40.50.970">
    <property type="match status" value="2"/>
</dbReference>
<evidence type="ECO:0000256" key="3">
    <source>
        <dbReference type="ARBA" id="ARBA00012277"/>
    </source>
</evidence>
<evidence type="ECO:0000256" key="4">
    <source>
        <dbReference type="ARBA" id="ARBA00023002"/>
    </source>
</evidence>
<dbReference type="SMART" id="SM00861">
    <property type="entry name" value="Transket_pyr"/>
    <property type="match status" value="1"/>
</dbReference>
<reference evidence="7 8" key="1">
    <citation type="submission" date="2019-08" db="EMBL/GenBank/DDBJ databases">
        <title>Genome of Phaeodactylibacter luteus.</title>
        <authorList>
            <person name="Bowman J.P."/>
        </authorList>
    </citation>
    <scope>NUCLEOTIDE SEQUENCE [LARGE SCALE GENOMIC DNA]</scope>
    <source>
        <strain evidence="7 8">KCTC 42180</strain>
    </source>
</reference>